<feature type="transmembrane region" description="Helical" evidence="1">
    <location>
        <begin position="71"/>
        <end position="92"/>
    </location>
</feature>
<evidence type="ECO:0000313" key="4">
    <source>
        <dbReference type="Proteomes" id="UP000002071"/>
    </source>
</evidence>
<name>C7NMF2_HALUD</name>
<dbReference type="HOGENOM" id="CLU_000445_114_58_2"/>
<gene>
    <name evidence="3" type="ordered locus">Huta_2425</name>
</gene>
<dbReference type="AlphaFoldDB" id="C7NMF2"/>
<dbReference type="eggNOG" id="arCOG02364">
    <property type="taxonomic scope" value="Archaea"/>
</dbReference>
<feature type="transmembrane region" description="Helical" evidence="1">
    <location>
        <begin position="12"/>
        <end position="30"/>
    </location>
</feature>
<proteinExistence type="predicted"/>
<keyword evidence="1" id="KW-0812">Transmembrane</keyword>
<dbReference type="Gene3D" id="3.30.565.10">
    <property type="entry name" value="Histidine kinase-like ATPase, C-terminal domain"/>
    <property type="match status" value="1"/>
</dbReference>
<dbReference type="InterPro" id="IPR003594">
    <property type="entry name" value="HATPase_dom"/>
</dbReference>
<dbReference type="Proteomes" id="UP000002071">
    <property type="component" value="Chromosome"/>
</dbReference>
<keyword evidence="3" id="KW-0808">Transferase</keyword>
<keyword evidence="4" id="KW-1185">Reference proteome</keyword>
<feature type="domain" description="Histidine kinase/HSP90-like ATPase" evidence="2">
    <location>
        <begin position="249"/>
        <end position="341"/>
    </location>
</feature>
<evidence type="ECO:0000259" key="2">
    <source>
        <dbReference type="Pfam" id="PF02518"/>
    </source>
</evidence>
<dbReference type="RefSeq" id="WP_015790157.1">
    <property type="nucleotide sequence ID" value="NC_013158.1"/>
</dbReference>
<evidence type="ECO:0000313" key="3">
    <source>
        <dbReference type="EMBL" id="ACV12591.1"/>
    </source>
</evidence>
<feature type="transmembrane region" description="Helical" evidence="1">
    <location>
        <begin position="36"/>
        <end position="59"/>
    </location>
</feature>
<evidence type="ECO:0000256" key="1">
    <source>
        <dbReference type="SAM" id="Phobius"/>
    </source>
</evidence>
<dbReference type="InterPro" id="IPR036890">
    <property type="entry name" value="HATPase_C_sf"/>
</dbReference>
<keyword evidence="1" id="KW-1133">Transmembrane helix</keyword>
<dbReference type="SUPFAM" id="SSF55874">
    <property type="entry name" value="ATPase domain of HSP90 chaperone/DNA topoisomerase II/histidine kinase"/>
    <property type="match status" value="1"/>
</dbReference>
<dbReference type="KEGG" id="hut:Huta_2425"/>
<keyword evidence="3" id="KW-0418">Kinase</keyword>
<protein>
    <submittedName>
        <fullName evidence="3">Membrane bound his kinase A</fullName>
    </submittedName>
</protein>
<accession>C7NMF2</accession>
<dbReference type="OrthoDB" id="230688at2157"/>
<organism evidence="3 4">
    <name type="scientific">Halorhabdus utahensis (strain DSM 12940 / JCM 11049 / AX-2)</name>
    <dbReference type="NCBI Taxonomy" id="519442"/>
    <lineage>
        <taxon>Archaea</taxon>
        <taxon>Methanobacteriati</taxon>
        <taxon>Methanobacteriota</taxon>
        <taxon>Stenosarchaea group</taxon>
        <taxon>Halobacteria</taxon>
        <taxon>Halobacteriales</taxon>
        <taxon>Haloarculaceae</taxon>
        <taxon>Halorhabdus</taxon>
    </lineage>
</organism>
<keyword evidence="1" id="KW-0472">Membrane</keyword>
<sequence length="350" mass="37373">MAVTKRTLGTNYVTGTGILLCGLFVPLLSVQGTDPSALVIGGLGLLAAGILATAGYWLDRIGMHGDQIWRVAIHAGLGIGVVTLGSLLVFGLTQVTDPGASESTLLVSSIALGGTGGTVAGTIREFDRSTTTLTQSTEVLSRVLRHNLRNDMTVILGQLDQLDGDSRGTLEPTRTIRTAIDDIAALSEKARLVELAVMREERQCHPVDAVSCVDAGIEKTRAADSDISFETSMPETAWVRADWMLETAIEIVLRTVRAHGDATTISIHLEKSDTGRVSIRIVDVNGSLKPAEIETLESGVETPLQHSEGLDLWIVRWIVSGYGGSISVENGDTCAVTLRLHRSMPLRRGK</sequence>
<dbReference type="EMBL" id="CP001687">
    <property type="protein sequence ID" value="ACV12591.1"/>
    <property type="molecule type" value="Genomic_DNA"/>
</dbReference>
<reference evidence="3 4" key="1">
    <citation type="journal article" date="2009" name="Stand. Genomic Sci.">
        <title>Complete genome sequence of Halorhabdus utahensis type strain (AX-2).</title>
        <authorList>
            <person name="Anderson I."/>
            <person name="Tindall B.J."/>
            <person name="Pomrenke H."/>
            <person name="Goker M."/>
            <person name="Lapidus A."/>
            <person name="Nolan M."/>
            <person name="Copeland A."/>
            <person name="Glavina Del Rio T."/>
            <person name="Chen F."/>
            <person name="Tice H."/>
            <person name="Cheng J.F."/>
            <person name="Lucas S."/>
            <person name="Chertkov O."/>
            <person name="Bruce D."/>
            <person name="Brettin T."/>
            <person name="Detter J.C."/>
            <person name="Han C."/>
            <person name="Goodwin L."/>
            <person name="Land M."/>
            <person name="Hauser L."/>
            <person name="Chang Y.J."/>
            <person name="Jeffries C.D."/>
            <person name="Pitluck S."/>
            <person name="Pati A."/>
            <person name="Mavromatis K."/>
            <person name="Ivanova N."/>
            <person name="Ovchinnikova G."/>
            <person name="Chen A."/>
            <person name="Palaniappan K."/>
            <person name="Chain P."/>
            <person name="Rohde M."/>
            <person name="Bristow J."/>
            <person name="Eisen J.A."/>
            <person name="Markowitz V."/>
            <person name="Hugenholtz P."/>
            <person name="Kyrpides N.C."/>
            <person name="Klenk H.P."/>
        </authorList>
    </citation>
    <scope>NUCLEOTIDE SEQUENCE [LARGE SCALE GENOMIC DNA]</scope>
    <source>
        <strain evidence="4">DSM 12940 / JCM 11049 / AX-2</strain>
    </source>
</reference>
<dbReference type="STRING" id="519442.Huta_2425"/>
<dbReference type="GeneID" id="8384726"/>
<dbReference type="GO" id="GO:0016301">
    <property type="term" value="F:kinase activity"/>
    <property type="evidence" value="ECO:0007669"/>
    <property type="project" value="UniProtKB-KW"/>
</dbReference>
<dbReference type="Pfam" id="PF02518">
    <property type="entry name" value="HATPase_c"/>
    <property type="match status" value="1"/>
</dbReference>